<dbReference type="OrthoDB" id="9815923at2"/>
<dbReference type="RefSeq" id="WP_004436198.1">
    <property type="nucleotide sequence ID" value="NZ_AFEU01000003.1"/>
</dbReference>
<dbReference type="Gene3D" id="1.25.40.10">
    <property type="entry name" value="Tetratricopeptide repeat domain"/>
    <property type="match status" value="2"/>
</dbReference>
<dbReference type="InterPro" id="IPR001173">
    <property type="entry name" value="Glyco_trans_2-like"/>
</dbReference>
<evidence type="ECO:0000313" key="6">
    <source>
        <dbReference type="Proteomes" id="UP000010523"/>
    </source>
</evidence>
<organism evidence="5 6">
    <name type="scientific">Bacillus methanolicus PB1</name>
    <dbReference type="NCBI Taxonomy" id="997296"/>
    <lineage>
        <taxon>Bacteria</taxon>
        <taxon>Bacillati</taxon>
        <taxon>Bacillota</taxon>
        <taxon>Bacilli</taxon>
        <taxon>Bacillales</taxon>
        <taxon>Bacillaceae</taxon>
        <taxon>Bacillus</taxon>
    </lineage>
</organism>
<keyword evidence="2 3" id="KW-0802">TPR repeat</keyword>
<dbReference type="Gene3D" id="3.90.550.10">
    <property type="entry name" value="Spore Coat Polysaccharide Biosynthesis Protein SpsA, Chain A"/>
    <property type="match status" value="1"/>
</dbReference>
<keyword evidence="5" id="KW-0808">Transferase</keyword>
<dbReference type="PANTHER" id="PTHR43630:SF2">
    <property type="entry name" value="GLYCOSYLTRANSFERASE"/>
    <property type="match status" value="1"/>
</dbReference>
<reference evidence="5 6" key="1">
    <citation type="journal article" date="2012" name="Appl. Environ. Microbiol.">
        <title>Genome Sequence of Thermotolerant Bacillus methanolicus: Features and Regulation Related to Methylotrophy and Production of L-Lysine and L-Glutamate from Methanol.</title>
        <authorList>
            <person name="Heggeset T.M."/>
            <person name="Krog A."/>
            <person name="Balzer S."/>
            <person name="Wentzel A."/>
            <person name="Ellingsen T.E."/>
            <person name="Brautaset T."/>
        </authorList>
    </citation>
    <scope>NUCLEOTIDE SEQUENCE [LARGE SCALE GENOMIC DNA]</scope>
    <source>
        <strain evidence="5 6">PB1</strain>
    </source>
</reference>
<accession>I3DUW5</accession>
<evidence type="ECO:0000256" key="2">
    <source>
        <dbReference type="ARBA" id="ARBA00022803"/>
    </source>
</evidence>
<dbReference type="SUPFAM" id="SSF53448">
    <property type="entry name" value="Nucleotide-diphospho-sugar transferases"/>
    <property type="match status" value="1"/>
</dbReference>
<dbReference type="CDD" id="cd02511">
    <property type="entry name" value="Beta4Glucosyltransferase"/>
    <property type="match status" value="1"/>
</dbReference>
<dbReference type="PATRIC" id="fig|997296.3.peg.2254"/>
<dbReference type="InterPro" id="IPR019734">
    <property type="entry name" value="TPR_rpt"/>
</dbReference>
<dbReference type="eggNOG" id="COG0463">
    <property type="taxonomic scope" value="Bacteria"/>
</dbReference>
<dbReference type="eggNOG" id="COG0457">
    <property type="taxonomic scope" value="Bacteria"/>
</dbReference>
<dbReference type="PANTHER" id="PTHR43630">
    <property type="entry name" value="POLY-BETA-1,6-N-ACETYL-D-GLUCOSAMINE SYNTHASE"/>
    <property type="match status" value="1"/>
</dbReference>
<dbReference type="InterPro" id="IPR011990">
    <property type="entry name" value="TPR-like_helical_dom_sf"/>
</dbReference>
<dbReference type="GO" id="GO:0016740">
    <property type="term" value="F:transferase activity"/>
    <property type="evidence" value="ECO:0007669"/>
    <property type="project" value="UniProtKB-KW"/>
</dbReference>
<gene>
    <name evidence="5" type="ORF">PB1_10739</name>
</gene>
<keyword evidence="1" id="KW-0677">Repeat</keyword>
<evidence type="ECO:0000256" key="1">
    <source>
        <dbReference type="ARBA" id="ARBA00022737"/>
    </source>
</evidence>
<name>I3DUW5_BACMT</name>
<feature type="repeat" description="TPR" evidence="3">
    <location>
        <begin position="201"/>
        <end position="234"/>
    </location>
</feature>
<proteinExistence type="predicted"/>
<dbReference type="PROSITE" id="PS50005">
    <property type="entry name" value="TPR"/>
    <property type="match status" value="1"/>
</dbReference>
<evidence type="ECO:0000313" key="5">
    <source>
        <dbReference type="EMBL" id="EIJ78036.1"/>
    </source>
</evidence>
<evidence type="ECO:0000259" key="4">
    <source>
        <dbReference type="Pfam" id="PF00535"/>
    </source>
</evidence>
<protein>
    <submittedName>
        <fullName evidence="5">Glycosyl transferase family 2 protein</fullName>
    </submittedName>
</protein>
<dbReference type="SUPFAM" id="SSF48452">
    <property type="entry name" value="TPR-like"/>
    <property type="match status" value="2"/>
</dbReference>
<dbReference type="STRING" id="997296.PB1_10739"/>
<dbReference type="EMBL" id="AFEU01000003">
    <property type="protein sequence ID" value="EIJ78036.1"/>
    <property type="molecule type" value="Genomic_DNA"/>
</dbReference>
<feature type="domain" description="Glycosyltransferase 2-like" evidence="4">
    <location>
        <begin position="8"/>
        <end position="162"/>
    </location>
</feature>
<dbReference type="InterPro" id="IPR029044">
    <property type="entry name" value="Nucleotide-diphossugar_trans"/>
</dbReference>
<dbReference type="SMART" id="SM00028">
    <property type="entry name" value="TPR"/>
    <property type="match status" value="4"/>
</dbReference>
<dbReference type="AlphaFoldDB" id="I3DUW5"/>
<keyword evidence="6" id="KW-1185">Reference proteome</keyword>
<dbReference type="Pfam" id="PF07719">
    <property type="entry name" value="TPR_2"/>
    <property type="match status" value="1"/>
</dbReference>
<comment type="caution">
    <text evidence="5">The sequence shown here is derived from an EMBL/GenBank/DDBJ whole genome shotgun (WGS) entry which is preliminary data.</text>
</comment>
<dbReference type="Proteomes" id="UP000010523">
    <property type="component" value="Unassembled WGS sequence"/>
</dbReference>
<dbReference type="Pfam" id="PF00535">
    <property type="entry name" value="Glycos_transf_2"/>
    <property type="match status" value="1"/>
</dbReference>
<sequence length="676" mass="77677">MRERQIGIHIIVKDEAEWLPQCLESIQGADEIIVVDTGSTDDSPILAESYGAKVVNMLWQDSFSDPRNEALRHANTEWIFYLDADECLVSGLDAVRDVLQTTNAEAFTVLIDNKLGPHPEDRLKHRALRIFRNGRGYQFRGRIHEDIGQSIVDKCGSSFIKDSTIQIDHYGYLPQILNKKNKVVRNEKLLKKELAEKPNHPFYLYNMGITYCQAGHLEEAKAYMQKALIHTPDVAPFRPTLIRDLSKIMLELQEVQQVETLLRKELLTYPDYSDLSYLLGESLGMQGLLEASLESYHRATEHNNDRYVMEVGINSYHAFNKMAETAVFLGHLEDAARWFHRALQVHNTYVPALQGIAEAFQQLNVSDKEISILFQDIVRPQSSDDYAVLTEALYNVGAFREVVDLIPETQLTDPRLLFRYATALIQNGNYADADQILSRYANISETDDIERLFFLRSICQWQLVGYLNEKFLVEIPDFIRGPLSDLNRSFTNETKSTEEPVKDQRLSEYAQKLIRESVSLQCLDTANRLAVLNPDNLLLYAKELYHLGKTLQSADLLLDILHQNRYDKEAMFMIGELLFDKGHYMQAAEIFETSINNGDENPRTRTGAALCYLHLAAVNLKEAISRESDVQTLSNDLKNIDESIRLLNRTLWHTKWVGYRRRIRDEETSHLLVHDC</sequence>
<dbReference type="InterPro" id="IPR013105">
    <property type="entry name" value="TPR_2"/>
</dbReference>
<evidence type="ECO:0000256" key="3">
    <source>
        <dbReference type="PROSITE-ProRule" id="PRU00339"/>
    </source>
</evidence>